<evidence type="ECO:0000256" key="1">
    <source>
        <dbReference type="SAM" id="MobiDB-lite"/>
    </source>
</evidence>
<name>A0A1A0HGE8_9ASCO</name>
<dbReference type="AlphaFoldDB" id="A0A1A0HGE8"/>
<proteinExistence type="predicted"/>
<accession>A0A1A0HGE8</accession>
<dbReference type="InterPro" id="IPR007304">
    <property type="entry name" value="TAP46-like"/>
</dbReference>
<evidence type="ECO:0000313" key="2">
    <source>
        <dbReference type="EMBL" id="OBA22928.1"/>
    </source>
</evidence>
<feature type="compositionally biased region" description="Basic and acidic residues" evidence="1">
    <location>
        <begin position="359"/>
        <end position="373"/>
    </location>
</feature>
<dbReference type="GO" id="GO:0009966">
    <property type="term" value="P:regulation of signal transduction"/>
    <property type="evidence" value="ECO:0007669"/>
    <property type="project" value="InterPro"/>
</dbReference>
<dbReference type="Pfam" id="PF04177">
    <property type="entry name" value="TAP42"/>
    <property type="match status" value="1"/>
</dbReference>
<dbReference type="RefSeq" id="XP_018713409.1">
    <property type="nucleotide sequence ID" value="XM_018858474.1"/>
</dbReference>
<dbReference type="GO" id="GO:0051721">
    <property type="term" value="F:protein phosphatase 2A binding"/>
    <property type="evidence" value="ECO:0007669"/>
    <property type="project" value="TreeGrafter"/>
</dbReference>
<dbReference type="PANTHER" id="PTHR10933:SF9">
    <property type="entry name" value="IMMUNOGLOBULIN-BINDING PROTEIN 1"/>
    <property type="match status" value="1"/>
</dbReference>
<dbReference type="GO" id="GO:0035303">
    <property type="term" value="P:regulation of dephosphorylation"/>
    <property type="evidence" value="ECO:0007669"/>
    <property type="project" value="TreeGrafter"/>
</dbReference>
<dbReference type="Proteomes" id="UP000092555">
    <property type="component" value="Unassembled WGS sequence"/>
</dbReference>
<feature type="region of interest" description="Disordered" evidence="1">
    <location>
        <begin position="338"/>
        <end position="384"/>
    </location>
</feature>
<dbReference type="Gene3D" id="1.25.40.540">
    <property type="entry name" value="TAP42-like family"/>
    <property type="match status" value="1"/>
</dbReference>
<protein>
    <submittedName>
        <fullName evidence="2">TAP42-like protein</fullName>
    </submittedName>
</protein>
<dbReference type="InterPro" id="IPR038511">
    <property type="entry name" value="TAP42/TAP46-like_sf"/>
</dbReference>
<dbReference type="STRING" id="869754.A0A1A0HGE8"/>
<reference evidence="2 3" key="1">
    <citation type="submission" date="2016-05" db="EMBL/GenBank/DDBJ databases">
        <title>Comparative genomics of biotechnologically important yeasts.</title>
        <authorList>
            <consortium name="DOE Joint Genome Institute"/>
            <person name="Riley R."/>
            <person name="Haridas S."/>
            <person name="Wolfe K.H."/>
            <person name="Lopes M.R."/>
            <person name="Hittinger C.T."/>
            <person name="Goker M."/>
            <person name="Salamov A."/>
            <person name="Wisecaver J."/>
            <person name="Long T.M."/>
            <person name="Aerts A.L."/>
            <person name="Barry K."/>
            <person name="Choi C."/>
            <person name="Clum A."/>
            <person name="Coughlan A.Y."/>
            <person name="Deshpande S."/>
            <person name="Douglass A.P."/>
            <person name="Hanson S.J."/>
            <person name="Klenk H.-P."/>
            <person name="LaButti K."/>
            <person name="Lapidus A."/>
            <person name="Lindquist E."/>
            <person name="Lipzen A."/>
            <person name="Meier-kolthoff J.P."/>
            <person name="Ohm R.A."/>
            <person name="Otillar R.P."/>
            <person name="Pangilinan J."/>
            <person name="Peng Y."/>
            <person name="Rokas A."/>
            <person name="Rosa C.A."/>
            <person name="Scheuner C."/>
            <person name="Sibirny A.A."/>
            <person name="Slot J.C."/>
            <person name="Stielow J.B."/>
            <person name="Sun H."/>
            <person name="Kurtzman C.P."/>
            <person name="Blackwell M."/>
            <person name="Grigoriev I.V."/>
            <person name="Jeffries T.W."/>
        </authorList>
    </citation>
    <scope>NUCLEOTIDE SEQUENCE [LARGE SCALE GENOMIC DNA]</scope>
    <source>
        <strain evidence="2 3">NRRL YB-4993</strain>
    </source>
</reference>
<comment type="caution">
    <text evidence="2">The sequence shown here is derived from an EMBL/GenBank/DDBJ whole genome shotgun (WGS) entry which is preliminary data.</text>
</comment>
<evidence type="ECO:0000313" key="3">
    <source>
        <dbReference type="Proteomes" id="UP000092555"/>
    </source>
</evidence>
<organism evidence="2 3">
    <name type="scientific">Metschnikowia bicuspidata var. bicuspidata NRRL YB-4993</name>
    <dbReference type="NCBI Taxonomy" id="869754"/>
    <lineage>
        <taxon>Eukaryota</taxon>
        <taxon>Fungi</taxon>
        <taxon>Dikarya</taxon>
        <taxon>Ascomycota</taxon>
        <taxon>Saccharomycotina</taxon>
        <taxon>Pichiomycetes</taxon>
        <taxon>Metschnikowiaceae</taxon>
        <taxon>Metschnikowia</taxon>
    </lineage>
</organism>
<dbReference type="GeneID" id="30031450"/>
<feature type="compositionally biased region" description="Acidic residues" evidence="1">
    <location>
        <begin position="348"/>
        <end position="358"/>
    </location>
</feature>
<dbReference type="EMBL" id="LXTC01000001">
    <property type="protein sequence ID" value="OBA22928.1"/>
    <property type="molecule type" value="Genomic_DNA"/>
</dbReference>
<dbReference type="OrthoDB" id="10261753at2759"/>
<sequence>MLSNHSDLTVRQRLNLIVKSCAFIENSTERQDSASFQERVFDVLKQLSMLQSITLSLSLFSSNEQLNEINTSYLPFAALLYYEAILYPKLFIDPKENIDSDSVDILLFKPRNLKTAKVKNLEYLTLVDSFRDILSPEQLSILNSFKKSYNPSNEDILAATGDPALRRASKIASYKLEKDLLGKVVALDEYYANFGDRDGADEDLLQKMDEDTVRSLYENQLRLFSVNAFKNLELIAMELQVLESRDSQQDIRATEDIRVQKMPLVDRFEYTSRLESDPTKQKDIADLISKLGKILQPFVITGSREKLRSSVFGTGQVLPSMSIEEYLDYELANGKMASNDAKDSQMGDSDDNTDDSDEEIRKREWDDWKDENPKGSGNMKANMG</sequence>
<dbReference type="GO" id="GO:0005829">
    <property type="term" value="C:cytosol"/>
    <property type="evidence" value="ECO:0007669"/>
    <property type="project" value="TreeGrafter"/>
</dbReference>
<dbReference type="PANTHER" id="PTHR10933">
    <property type="entry name" value="IMMUNOGLOBULIN-BINDING PROTEIN 1"/>
    <property type="match status" value="1"/>
</dbReference>
<gene>
    <name evidence="2" type="ORF">METBIDRAFT_76078</name>
</gene>
<keyword evidence="3" id="KW-1185">Reference proteome</keyword>